<dbReference type="Gene3D" id="3.40.50.1820">
    <property type="entry name" value="alpha/beta hydrolase"/>
    <property type="match status" value="1"/>
</dbReference>
<dbReference type="Pfam" id="PF10503">
    <property type="entry name" value="Esterase_PHB"/>
    <property type="match status" value="1"/>
</dbReference>
<dbReference type="SUPFAM" id="SSF53474">
    <property type="entry name" value="alpha/beta-Hydrolases"/>
    <property type="match status" value="1"/>
</dbReference>
<feature type="region of interest" description="Disordered" evidence="3">
    <location>
        <begin position="1"/>
        <end position="60"/>
    </location>
</feature>
<reference evidence="4" key="1">
    <citation type="submission" date="2023-03" db="EMBL/GenBank/DDBJ databases">
        <title>Multiphase analysis and comparison of six strains from genera Psychromarinibacter, Lutimaribacter, and Maritimibacter, including a novel species: Psychromarinibacter sediminicola sp. nov.</title>
        <authorList>
            <person name="Wang Y.-H."/>
            <person name="Ye M.-Q."/>
            <person name="Du Z.-J."/>
        </authorList>
    </citation>
    <scope>NUCLEOTIDE SEQUENCE</scope>
    <source>
        <strain evidence="4">C21-152</strain>
    </source>
</reference>
<evidence type="ECO:0000313" key="5">
    <source>
        <dbReference type="Proteomes" id="UP001220964"/>
    </source>
</evidence>
<organism evidence="4 5">
    <name type="scientific">Psychromarinibacter sediminicola</name>
    <dbReference type="NCBI Taxonomy" id="3033385"/>
    <lineage>
        <taxon>Bacteria</taxon>
        <taxon>Pseudomonadati</taxon>
        <taxon>Pseudomonadota</taxon>
        <taxon>Alphaproteobacteria</taxon>
        <taxon>Rhodobacterales</taxon>
        <taxon>Paracoccaceae</taxon>
        <taxon>Psychromarinibacter</taxon>
    </lineage>
</organism>
<evidence type="ECO:0000256" key="2">
    <source>
        <dbReference type="ARBA" id="ARBA00022801"/>
    </source>
</evidence>
<dbReference type="RefSeq" id="WP_275568053.1">
    <property type="nucleotide sequence ID" value="NZ_JARGYC010000037.1"/>
</dbReference>
<dbReference type="PANTHER" id="PTHR43037">
    <property type="entry name" value="UNNAMED PRODUCT-RELATED"/>
    <property type="match status" value="1"/>
</dbReference>
<evidence type="ECO:0000256" key="1">
    <source>
        <dbReference type="ARBA" id="ARBA00022729"/>
    </source>
</evidence>
<keyword evidence="1" id="KW-0732">Signal</keyword>
<name>A0AAE3TAS2_9RHOB</name>
<dbReference type="PANTHER" id="PTHR43037:SF1">
    <property type="entry name" value="BLL1128 PROTEIN"/>
    <property type="match status" value="1"/>
</dbReference>
<protein>
    <submittedName>
        <fullName evidence="4">PHB depolymerase family esterase</fullName>
    </submittedName>
</protein>
<keyword evidence="5" id="KW-1185">Reference proteome</keyword>
<keyword evidence="2" id="KW-0378">Hydrolase</keyword>
<gene>
    <name evidence="4" type="ORF">P1J78_14315</name>
</gene>
<evidence type="ECO:0000256" key="3">
    <source>
        <dbReference type="SAM" id="MobiDB-lite"/>
    </source>
</evidence>
<dbReference type="EMBL" id="JARGYC010000037">
    <property type="protein sequence ID" value="MDF0601915.1"/>
    <property type="molecule type" value="Genomic_DNA"/>
</dbReference>
<dbReference type="AlphaFoldDB" id="A0AAE3TAS2"/>
<accession>A0AAE3TAS2</accession>
<comment type="caution">
    <text evidence="4">The sequence shown here is derived from an EMBL/GenBank/DDBJ whole genome shotgun (WGS) entry which is preliminary data.</text>
</comment>
<sequence>MNDDFAAAMRQSLEQTRAGKPFEATRTIQAALAGNAGSAVRQSPAQKPSLKQARPASPRWRLSKVISELSRKPPGLDAHSGRKAPAPAAPEGAIFERRHHAGHHGARDYFLFHPSNHDAPLRGVILMLHGCTQSPEDFATGTRMNDHAERHGLIVVYPEQVRSENVSLCWNWFRPGDRSRSGGEAALLAGLAATVAADHGVPSGSVFVAGLSAGGAMAAILAQTHPEVFAAAGVHSGLAPGSANDVVSAFAAMRGDLAPGAEALNAPAIVFHGSADGTVAPLNAGHLAGRLEAAATRTGEASGRRYDVLAARNADGHPVEVWRIEGAGHAWSGGDTNGSYTDRMGPDASAEMVRFFLEQVQA</sequence>
<dbReference type="NCBIfam" id="TIGR01840">
    <property type="entry name" value="esterase_phb"/>
    <property type="match status" value="1"/>
</dbReference>
<dbReference type="InterPro" id="IPR029058">
    <property type="entry name" value="AB_hydrolase_fold"/>
</dbReference>
<dbReference type="InterPro" id="IPR010126">
    <property type="entry name" value="Esterase_phb"/>
</dbReference>
<dbReference type="GO" id="GO:0016787">
    <property type="term" value="F:hydrolase activity"/>
    <property type="evidence" value="ECO:0007669"/>
    <property type="project" value="UniProtKB-KW"/>
</dbReference>
<proteinExistence type="predicted"/>
<dbReference type="InterPro" id="IPR050955">
    <property type="entry name" value="Plant_Biomass_Hydrol_Est"/>
</dbReference>
<dbReference type="GO" id="GO:0005576">
    <property type="term" value="C:extracellular region"/>
    <property type="evidence" value="ECO:0007669"/>
    <property type="project" value="InterPro"/>
</dbReference>
<evidence type="ECO:0000313" key="4">
    <source>
        <dbReference type="EMBL" id="MDF0601915.1"/>
    </source>
</evidence>
<dbReference type="Proteomes" id="UP001220964">
    <property type="component" value="Unassembled WGS sequence"/>
</dbReference>